<dbReference type="EMBL" id="HBKR01040449">
    <property type="protein sequence ID" value="CAE2341380.1"/>
    <property type="molecule type" value="Transcribed_RNA"/>
</dbReference>
<organism evidence="1">
    <name type="scientific">Paramoeba aestuarina</name>
    <dbReference type="NCBI Taxonomy" id="180227"/>
    <lineage>
        <taxon>Eukaryota</taxon>
        <taxon>Amoebozoa</taxon>
        <taxon>Discosea</taxon>
        <taxon>Flabellinia</taxon>
        <taxon>Dactylopodida</taxon>
        <taxon>Paramoebidae</taxon>
        <taxon>Paramoeba</taxon>
    </lineage>
</organism>
<reference evidence="1" key="1">
    <citation type="submission" date="2021-01" db="EMBL/GenBank/DDBJ databases">
        <authorList>
            <person name="Corre E."/>
            <person name="Pelletier E."/>
            <person name="Niang G."/>
            <person name="Scheremetjew M."/>
            <person name="Finn R."/>
            <person name="Kale V."/>
            <person name="Holt S."/>
            <person name="Cochrane G."/>
            <person name="Meng A."/>
            <person name="Brown T."/>
            <person name="Cohen L."/>
        </authorList>
    </citation>
    <scope>NUCLEOTIDE SEQUENCE</scope>
    <source>
        <strain evidence="1">SoJaBio B1-5/56/2</strain>
    </source>
</reference>
<proteinExistence type="predicted"/>
<evidence type="ECO:0000313" key="1">
    <source>
        <dbReference type="EMBL" id="CAE2341380.1"/>
    </source>
</evidence>
<sequence length="226" mass="26395">MPFSVFLLTSADLTDFEQYQSRLLHKVFRNIDKNNMLNIQIDPPFRDSSFTWGASHPVHRFQQPKHDRIAELGYVNGVLRSFHMVWWRYVKSSKFRIEYLPSSVELLTVRGCEQSGNLCTRELPRECRMIDVSYSLYRGRIDLRNLPEKLEIFDGSCNFFKGAIFLDFLPASLKRLNLNANRDLTDVHYGELPLAIEKIDLMNIKAVQLQPISGRYRENTSVFLIS</sequence>
<dbReference type="SUPFAM" id="SSF52058">
    <property type="entry name" value="L domain-like"/>
    <property type="match status" value="1"/>
</dbReference>
<dbReference type="InterPro" id="IPR032675">
    <property type="entry name" value="LRR_dom_sf"/>
</dbReference>
<dbReference type="Gene3D" id="3.80.10.10">
    <property type="entry name" value="Ribonuclease Inhibitor"/>
    <property type="match status" value="1"/>
</dbReference>
<accession>A0A7S4V159</accession>
<name>A0A7S4V159_9EUKA</name>
<dbReference type="AlphaFoldDB" id="A0A7S4V159"/>
<gene>
    <name evidence="1" type="ORF">NAES01612_LOCUS26367</name>
</gene>
<protein>
    <submittedName>
        <fullName evidence="1">Uncharacterized protein</fullName>
    </submittedName>
</protein>